<feature type="compositionally biased region" description="Basic and acidic residues" evidence="1">
    <location>
        <begin position="79"/>
        <end position="88"/>
    </location>
</feature>
<evidence type="ECO:0000313" key="2">
    <source>
        <dbReference type="EMBL" id="CAJ1372275.1"/>
    </source>
</evidence>
<dbReference type="InterPro" id="IPR011990">
    <property type="entry name" value="TPR-like_helical_dom_sf"/>
</dbReference>
<accession>A0AA36HN83</accession>
<name>A0AA36HN83_9DINO</name>
<organism evidence="2 3">
    <name type="scientific">Effrenium voratum</name>
    <dbReference type="NCBI Taxonomy" id="2562239"/>
    <lineage>
        <taxon>Eukaryota</taxon>
        <taxon>Sar</taxon>
        <taxon>Alveolata</taxon>
        <taxon>Dinophyceae</taxon>
        <taxon>Suessiales</taxon>
        <taxon>Symbiodiniaceae</taxon>
        <taxon>Effrenium</taxon>
    </lineage>
</organism>
<sequence>MHVQRLILLLRRPQAFNLQLCTGSMLQLFPCHLPLKAPAPHGLPLPLSTDGAHLAKCGTQAGRAGLLLACVVAMRSHSRPEQVPDARRQRMLRRPSHKLPTGRDGRNLQFLNQPAGLNRRRSNQASGARGRIKHCKSPNHLLNLVEQAATDNVMEASVIGAAMQKCGQSFWWDTLVALRAIQLQKGVRLSTVELSIVMTSLAFCLRRKGKMQVLPQRVPAVLAMAQDTWTEVDPPRGASGPNDFNCCLSSALKLARQMDCPSAKEWGMELWSCQGLSFLRDPLSHSTYVAFLEHYRHHDEVDAVLAKENVDAGKVELNCVTLGALLDVAASQTDLQRVEHFWNMFIRAGLKPNLICYNGYAKAYLLAGCPTRVVTALSEVLDDALEQCNCQTVTALAQSLLILCHSSLAAPHLQRLQGLLSTHSALIGRKASRHMARDWKRFQDVAANLSTQPTLSLHDVLIEWKAKNLSSMAGWPNFAAGENYLPHMEAMPSAARKEMGDKLSCASEL</sequence>
<dbReference type="AlphaFoldDB" id="A0AA36HN83"/>
<comment type="caution">
    <text evidence="2">The sequence shown here is derived from an EMBL/GenBank/DDBJ whole genome shotgun (WGS) entry which is preliminary data.</text>
</comment>
<keyword evidence="3" id="KW-1185">Reference proteome</keyword>
<evidence type="ECO:0000313" key="3">
    <source>
        <dbReference type="Proteomes" id="UP001178507"/>
    </source>
</evidence>
<protein>
    <submittedName>
        <fullName evidence="2">Uncharacterized protein</fullName>
    </submittedName>
</protein>
<evidence type="ECO:0000256" key="1">
    <source>
        <dbReference type="SAM" id="MobiDB-lite"/>
    </source>
</evidence>
<proteinExistence type="predicted"/>
<reference evidence="2" key="1">
    <citation type="submission" date="2023-08" db="EMBL/GenBank/DDBJ databases">
        <authorList>
            <person name="Chen Y."/>
            <person name="Shah S."/>
            <person name="Dougan E. K."/>
            <person name="Thang M."/>
            <person name="Chan C."/>
        </authorList>
    </citation>
    <scope>NUCLEOTIDE SEQUENCE</scope>
</reference>
<dbReference type="Proteomes" id="UP001178507">
    <property type="component" value="Unassembled WGS sequence"/>
</dbReference>
<gene>
    <name evidence="2" type="ORF">EVOR1521_LOCUS2393</name>
</gene>
<dbReference type="Gene3D" id="1.25.40.10">
    <property type="entry name" value="Tetratricopeptide repeat domain"/>
    <property type="match status" value="1"/>
</dbReference>
<feature type="region of interest" description="Disordered" evidence="1">
    <location>
        <begin position="79"/>
        <end position="132"/>
    </location>
</feature>
<dbReference type="EMBL" id="CAUJNA010000125">
    <property type="protein sequence ID" value="CAJ1372275.1"/>
    <property type="molecule type" value="Genomic_DNA"/>
</dbReference>